<evidence type="ECO:0000256" key="1">
    <source>
        <dbReference type="ARBA" id="ARBA00004417"/>
    </source>
</evidence>
<dbReference type="GO" id="GO:0016887">
    <property type="term" value="F:ATP hydrolysis activity"/>
    <property type="evidence" value="ECO:0007669"/>
    <property type="project" value="InterPro"/>
</dbReference>
<dbReference type="GO" id="GO:0005524">
    <property type="term" value="F:ATP binding"/>
    <property type="evidence" value="ECO:0007669"/>
    <property type="project" value="UniProtKB-KW"/>
</dbReference>
<comment type="subcellular location">
    <subcellularLocation>
        <location evidence="1">Cell inner membrane</location>
        <topology evidence="1">Peripheral membrane protein</topology>
    </subcellularLocation>
</comment>
<dbReference type="PANTHER" id="PTHR43230">
    <property type="entry name" value="ABC-TYPE DIPEPTIDE/OLIGOPEPTIDE TRANSPORT SYSTEM, ATPASE COMPONENT"/>
    <property type="match status" value="1"/>
</dbReference>
<organism evidence="6 7">
    <name type="scientific">Wenxinia saemankumensis</name>
    <dbReference type="NCBI Taxonomy" id="1447782"/>
    <lineage>
        <taxon>Bacteria</taxon>
        <taxon>Pseudomonadati</taxon>
        <taxon>Pseudomonadota</taxon>
        <taxon>Alphaproteobacteria</taxon>
        <taxon>Rhodobacterales</taxon>
        <taxon>Roseobacteraceae</taxon>
        <taxon>Wenxinia</taxon>
    </lineage>
</organism>
<dbReference type="Pfam" id="PF08352">
    <property type="entry name" value="oligo_HPY"/>
    <property type="match status" value="1"/>
</dbReference>
<dbReference type="InterPro" id="IPR017871">
    <property type="entry name" value="ABC_transporter-like_CS"/>
</dbReference>
<dbReference type="PROSITE" id="PS00211">
    <property type="entry name" value="ABC_TRANSPORTER_1"/>
    <property type="match status" value="1"/>
</dbReference>
<dbReference type="SMART" id="SM00382">
    <property type="entry name" value="AAA"/>
    <property type="match status" value="1"/>
</dbReference>
<evidence type="ECO:0000259" key="5">
    <source>
        <dbReference type="PROSITE" id="PS50893"/>
    </source>
</evidence>
<dbReference type="CDD" id="cd03257">
    <property type="entry name" value="ABC_NikE_OppD_transporters"/>
    <property type="match status" value="1"/>
</dbReference>
<evidence type="ECO:0000256" key="4">
    <source>
        <dbReference type="ARBA" id="ARBA00022840"/>
    </source>
</evidence>
<reference evidence="6 7" key="1">
    <citation type="submission" date="2016-11" db="EMBL/GenBank/DDBJ databases">
        <authorList>
            <person name="Jaros S."/>
            <person name="Januszkiewicz K."/>
            <person name="Wedrychowicz H."/>
        </authorList>
    </citation>
    <scope>NUCLEOTIDE SEQUENCE [LARGE SCALE GENOMIC DNA]</scope>
    <source>
        <strain evidence="6 7">DSM 100565</strain>
    </source>
</reference>
<dbReference type="PROSITE" id="PS50893">
    <property type="entry name" value="ABC_TRANSPORTER_2"/>
    <property type="match status" value="1"/>
</dbReference>
<dbReference type="Proteomes" id="UP000184292">
    <property type="component" value="Unassembled WGS sequence"/>
</dbReference>
<sequence length="306" mass="33034">MSTILDVANVSKSFPSGGILSRNTVDAVVGADFQIEEDRPEIFTIVGESGSGKTTLARMILGLEAPSSGEVQFRGEPVSTSLGGRQRRAFMKAVQPVFQNPFEAFNPLKRVDRYIASTATAFRDLKGRKAVDEAMDEALVSVGLSLAEVRGRFPHELSGGQLQRAAIARALVCKPDLLVADEPVSMVDASLRMAIVNLLRSLRDDLGVSVIYITHDLATAYYISDRIIIMQKGRVVEMGPARAVLDDPQHPYSRLLKASVLSLDNPGGGDLTPARDLIAASDDVLARAGQSRLVDIGDGRRVRQYG</sequence>
<dbReference type="InterPro" id="IPR027417">
    <property type="entry name" value="P-loop_NTPase"/>
</dbReference>
<dbReference type="Pfam" id="PF00005">
    <property type="entry name" value="ABC_tran"/>
    <property type="match status" value="1"/>
</dbReference>
<protein>
    <submittedName>
        <fullName evidence="6">Peptide/nickel transport system ATP-binding protein</fullName>
    </submittedName>
</protein>
<dbReference type="EMBL" id="FQYO01000004">
    <property type="protein sequence ID" value="SHI98588.1"/>
    <property type="molecule type" value="Genomic_DNA"/>
</dbReference>
<evidence type="ECO:0000313" key="7">
    <source>
        <dbReference type="Proteomes" id="UP000184292"/>
    </source>
</evidence>
<evidence type="ECO:0000256" key="3">
    <source>
        <dbReference type="ARBA" id="ARBA00022741"/>
    </source>
</evidence>
<dbReference type="InterPro" id="IPR003593">
    <property type="entry name" value="AAA+_ATPase"/>
</dbReference>
<feature type="domain" description="ABC transporter" evidence="5">
    <location>
        <begin position="5"/>
        <end position="257"/>
    </location>
</feature>
<dbReference type="GO" id="GO:0005886">
    <property type="term" value="C:plasma membrane"/>
    <property type="evidence" value="ECO:0007669"/>
    <property type="project" value="UniProtKB-SubCell"/>
</dbReference>
<name>A0A1M6FLI9_9RHOB</name>
<accession>A0A1M6FLI9</accession>
<dbReference type="Gene3D" id="3.40.50.300">
    <property type="entry name" value="P-loop containing nucleotide triphosphate hydrolases"/>
    <property type="match status" value="1"/>
</dbReference>
<dbReference type="SUPFAM" id="SSF52540">
    <property type="entry name" value="P-loop containing nucleoside triphosphate hydrolases"/>
    <property type="match status" value="1"/>
</dbReference>
<evidence type="ECO:0000313" key="6">
    <source>
        <dbReference type="EMBL" id="SHI98588.1"/>
    </source>
</evidence>
<dbReference type="AlphaFoldDB" id="A0A1M6FLI9"/>
<proteinExistence type="predicted"/>
<keyword evidence="4 6" id="KW-0067">ATP-binding</keyword>
<gene>
    <name evidence="6" type="ORF">SAMN05444417_2390</name>
</gene>
<dbReference type="InterPro" id="IPR003439">
    <property type="entry name" value="ABC_transporter-like_ATP-bd"/>
</dbReference>
<evidence type="ECO:0000256" key="2">
    <source>
        <dbReference type="ARBA" id="ARBA00022448"/>
    </source>
</evidence>
<dbReference type="RefSeq" id="WP_073330641.1">
    <property type="nucleotide sequence ID" value="NZ_FQYO01000004.1"/>
</dbReference>
<dbReference type="PANTHER" id="PTHR43230:SF1">
    <property type="entry name" value="OLIGOPEPTIDE ABC TRANSPORTER, ATP-BINDING PROTEIN"/>
    <property type="match status" value="1"/>
</dbReference>
<dbReference type="InterPro" id="IPR013563">
    <property type="entry name" value="Oligopep_ABC_C"/>
</dbReference>
<keyword evidence="2" id="KW-0813">Transport</keyword>
<dbReference type="STRING" id="1447782.SAMN05444417_2390"/>
<dbReference type="GO" id="GO:0015833">
    <property type="term" value="P:peptide transport"/>
    <property type="evidence" value="ECO:0007669"/>
    <property type="project" value="InterPro"/>
</dbReference>
<keyword evidence="7" id="KW-1185">Reference proteome</keyword>
<keyword evidence="3" id="KW-0547">Nucleotide-binding</keyword>
<dbReference type="OrthoDB" id="9802264at2"/>